<dbReference type="PANTHER" id="PTHR24369:SF210">
    <property type="entry name" value="CHAOPTIN-RELATED"/>
    <property type="match status" value="1"/>
</dbReference>
<gene>
    <name evidence="5" type="ORF">FZC35_02100</name>
</gene>
<dbReference type="EMBL" id="CP043315">
    <property type="protein sequence ID" value="QEK38157.1"/>
    <property type="molecule type" value="Genomic_DNA"/>
</dbReference>
<dbReference type="KEGG" id="cip:FZC35_02100"/>
<dbReference type="SUPFAM" id="SSF52058">
    <property type="entry name" value="L domain-like"/>
    <property type="match status" value="1"/>
</dbReference>
<dbReference type="InterPro" id="IPR050541">
    <property type="entry name" value="LRR_TM_domain-containing"/>
</dbReference>
<evidence type="ECO:0000256" key="2">
    <source>
        <dbReference type="ARBA" id="ARBA00022729"/>
    </source>
</evidence>
<proteinExistence type="predicted"/>
<sequence length="421" mass="48132">MNNIIAAILFACTFGLKVNCAQAGARSLTSSLRGKIGSFSSSSGYSAGYSSVPYVDQRVEKLKHDIEIYRQFNEEEVNTFVNLPLLKTFLLYNNRRRSENELSGNSITFSKHEITDIIAPFFVDYDLIEKVLDKSCSFHKLHHPANALKWFFAQKIEHLDFYPPHYHKFREHDHSIKSYCALYGDEVRRKELFDGRKIRFGIVEGSLNQRLFLVKGALEQRVFALCPNVQEIDGSTRALVSEIKPLNLSQLRKISLCSENMLASLKANTLNLPNLESIYIGYSGITEIEEGTFEKCPKLKSISFANNKITEFGSAQLKGVNLNQLEELDLSENPLDQSSKDYVNNIKNQIKNRNDLKAEEEKWRKAIELSEEGEIACIHYQFDKTFPYTKLFPSNLATYQFTPNQLSITEQLTDTTLDEID</sequence>
<accession>A0A5C0UEL8</accession>
<protein>
    <submittedName>
        <fullName evidence="5">Leucine-rich repeat domain-containing protein</fullName>
    </submittedName>
</protein>
<dbReference type="AlphaFoldDB" id="A0A5C0UEL8"/>
<keyword evidence="2" id="KW-0732">Signal</keyword>
<keyword evidence="6" id="KW-1185">Reference proteome</keyword>
<feature type="coiled-coil region" evidence="4">
    <location>
        <begin position="339"/>
        <end position="366"/>
    </location>
</feature>
<evidence type="ECO:0000313" key="5">
    <source>
        <dbReference type="EMBL" id="QEK38157.1"/>
    </source>
</evidence>
<dbReference type="Pfam" id="PF13855">
    <property type="entry name" value="LRR_8"/>
    <property type="match status" value="1"/>
</dbReference>
<evidence type="ECO:0000256" key="1">
    <source>
        <dbReference type="ARBA" id="ARBA00022614"/>
    </source>
</evidence>
<name>A0A5C0UEL8_9PROT</name>
<evidence type="ECO:0000256" key="3">
    <source>
        <dbReference type="ARBA" id="ARBA00022737"/>
    </source>
</evidence>
<dbReference type="Gene3D" id="3.80.10.10">
    <property type="entry name" value="Ribonuclease Inhibitor"/>
    <property type="match status" value="1"/>
</dbReference>
<keyword evidence="3" id="KW-0677">Repeat</keyword>
<keyword evidence="1" id="KW-0433">Leucine-rich repeat</keyword>
<reference evidence="5 6" key="1">
    <citation type="submission" date="2019-08" db="EMBL/GenBank/DDBJ databases">
        <title>Highly reduced genomes of protist endosymbionts show evolutionary convergence.</title>
        <authorList>
            <person name="George E."/>
            <person name="Husnik F."/>
            <person name="Tashyreva D."/>
            <person name="Prokopchuk G."/>
            <person name="Horak A."/>
            <person name="Kwong W.K."/>
            <person name="Lukes J."/>
            <person name="Keeling P.J."/>
        </authorList>
    </citation>
    <scope>NUCLEOTIDE SEQUENCE [LARGE SCALE GENOMIC DNA]</scope>
    <source>
        <strain evidence="5">1605</strain>
    </source>
</reference>
<dbReference type="RefSeq" id="WP_148981004.1">
    <property type="nucleotide sequence ID" value="NZ_CP043315.1"/>
</dbReference>
<evidence type="ECO:0000256" key="4">
    <source>
        <dbReference type="SAM" id="Coils"/>
    </source>
</evidence>
<keyword evidence="4" id="KW-0175">Coiled coil</keyword>
<dbReference type="InterPro" id="IPR032675">
    <property type="entry name" value="LRR_dom_sf"/>
</dbReference>
<dbReference type="Proteomes" id="UP000325155">
    <property type="component" value="Chromosome"/>
</dbReference>
<organism evidence="5 6">
    <name type="scientific">Candidatus Cytomitobacter indipagum</name>
    <dbReference type="NCBI Taxonomy" id="2601575"/>
    <lineage>
        <taxon>Bacteria</taxon>
        <taxon>Pseudomonadati</taxon>
        <taxon>Pseudomonadota</taxon>
        <taxon>Alphaproteobacteria</taxon>
        <taxon>Holosporales</taxon>
        <taxon>Holosporaceae</taxon>
        <taxon>Candidatus Cytomitobacter</taxon>
    </lineage>
</organism>
<dbReference type="OrthoDB" id="8334314at2"/>
<dbReference type="InterPro" id="IPR001611">
    <property type="entry name" value="Leu-rich_rpt"/>
</dbReference>
<evidence type="ECO:0000313" key="6">
    <source>
        <dbReference type="Proteomes" id="UP000325155"/>
    </source>
</evidence>
<dbReference type="GO" id="GO:0005886">
    <property type="term" value="C:plasma membrane"/>
    <property type="evidence" value="ECO:0007669"/>
    <property type="project" value="TreeGrafter"/>
</dbReference>
<dbReference type="PANTHER" id="PTHR24369">
    <property type="entry name" value="ANTIGEN BSP, PUTATIVE-RELATED"/>
    <property type="match status" value="1"/>
</dbReference>